<evidence type="ECO:0000313" key="2">
    <source>
        <dbReference type="EMBL" id="KAJ8985973.1"/>
    </source>
</evidence>
<feature type="region of interest" description="Disordered" evidence="1">
    <location>
        <begin position="74"/>
        <end position="165"/>
    </location>
</feature>
<feature type="compositionally biased region" description="Basic residues" evidence="1">
    <location>
        <begin position="95"/>
        <end position="136"/>
    </location>
</feature>
<proteinExistence type="predicted"/>
<evidence type="ECO:0000256" key="1">
    <source>
        <dbReference type="SAM" id="MobiDB-lite"/>
    </source>
</evidence>
<evidence type="ECO:0000313" key="3">
    <source>
        <dbReference type="Proteomes" id="UP001162164"/>
    </source>
</evidence>
<protein>
    <submittedName>
        <fullName evidence="2">Uncharacterized protein</fullName>
    </submittedName>
</protein>
<gene>
    <name evidence="2" type="ORF">NQ317_013856</name>
</gene>
<feature type="compositionally biased region" description="Basic and acidic residues" evidence="1">
    <location>
        <begin position="137"/>
        <end position="165"/>
    </location>
</feature>
<sequence length="206" mass="24926">MKDPQRGWDPKEEVKNVDEDTTEWAVEDENKEAKAEWMEYLKNRRNQMRAMKENIFFLRNIPLYASEDRLQVFPQPTNAGNQRQMGSCPQEAKNRKSPKRRKNRKSRNPKKTRRKKSTKGKQKKEKKEKKPKKEKPKKLTKEEKAELARLKKEQERLEEERRKAEENRWFMFPLGEAATDEFFKDVFENWVRVEKGKKDKKGKKKK</sequence>
<reference evidence="2" key="1">
    <citation type="journal article" date="2023" name="Insect Mol. Biol.">
        <title>Genome sequencing provides insights into the evolution of gene families encoding plant cell wall-degrading enzymes in longhorned beetles.</title>
        <authorList>
            <person name="Shin N.R."/>
            <person name="Okamura Y."/>
            <person name="Kirsch R."/>
            <person name="Pauchet Y."/>
        </authorList>
    </citation>
    <scope>NUCLEOTIDE SEQUENCE</scope>
    <source>
        <strain evidence="2">MMC_N1</strain>
    </source>
</reference>
<feature type="compositionally biased region" description="Basic and acidic residues" evidence="1">
    <location>
        <begin position="1"/>
        <end position="18"/>
    </location>
</feature>
<comment type="caution">
    <text evidence="2">The sequence shown here is derived from an EMBL/GenBank/DDBJ whole genome shotgun (WGS) entry which is preliminary data.</text>
</comment>
<organism evidence="2 3">
    <name type="scientific">Molorchus minor</name>
    <dbReference type="NCBI Taxonomy" id="1323400"/>
    <lineage>
        <taxon>Eukaryota</taxon>
        <taxon>Metazoa</taxon>
        <taxon>Ecdysozoa</taxon>
        <taxon>Arthropoda</taxon>
        <taxon>Hexapoda</taxon>
        <taxon>Insecta</taxon>
        <taxon>Pterygota</taxon>
        <taxon>Neoptera</taxon>
        <taxon>Endopterygota</taxon>
        <taxon>Coleoptera</taxon>
        <taxon>Polyphaga</taxon>
        <taxon>Cucujiformia</taxon>
        <taxon>Chrysomeloidea</taxon>
        <taxon>Cerambycidae</taxon>
        <taxon>Lamiinae</taxon>
        <taxon>Monochamini</taxon>
        <taxon>Molorchus</taxon>
    </lineage>
</organism>
<accession>A0ABQ9K8L8</accession>
<dbReference type="EMBL" id="JAPWTJ010000004">
    <property type="protein sequence ID" value="KAJ8985973.1"/>
    <property type="molecule type" value="Genomic_DNA"/>
</dbReference>
<feature type="compositionally biased region" description="Acidic residues" evidence="1">
    <location>
        <begin position="19"/>
        <end position="29"/>
    </location>
</feature>
<dbReference type="Proteomes" id="UP001162164">
    <property type="component" value="Unassembled WGS sequence"/>
</dbReference>
<feature type="region of interest" description="Disordered" evidence="1">
    <location>
        <begin position="1"/>
        <end position="29"/>
    </location>
</feature>
<keyword evidence="3" id="KW-1185">Reference proteome</keyword>
<name>A0ABQ9K8L8_9CUCU</name>
<feature type="compositionally biased region" description="Polar residues" evidence="1">
    <location>
        <begin position="74"/>
        <end position="87"/>
    </location>
</feature>